<dbReference type="PRINTS" id="PR00344">
    <property type="entry name" value="BCTRLSENSOR"/>
</dbReference>
<dbReference type="InterPro" id="IPR001789">
    <property type="entry name" value="Sig_transdc_resp-reg_receiver"/>
</dbReference>
<dbReference type="SUPFAM" id="SSF53850">
    <property type="entry name" value="Periplasmic binding protein-like II"/>
    <property type="match status" value="1"/>
</dbReference>
<dbReference type="Gene3D" id="3.30.565.10">
    <property type="entry name" value="Histidine kinase-like ATPase, C-terminal domain"/>
    <property type="match status" value="1"/>
</dbReference>
<dbReference type="SUPFAM" id="SSF47384">
    <property type="entry name" value="Homodimeric domain of signal transducing histidine kinase"/>
    <property type="match status" value="1"/>
</dbReference>
<keyword evidence="4" id="KW-0808">Transferase</keyword>
<evidence type="ECO:0000256" key="9">
    <source>
        <dbReference type="SAM" id="SignalP"/>
    </source>
</evidence>
<comment type="catalytic activity">
    <reaction evidence="1">
        <text>ATP + protein L-histidine = ADP + protein N-phospho-L-histidine.</text>
        <dbReference type="EC" id="2.7.13.3"/>
    </reaction>
</comment>
<dbReference type="FunFam" id="3.30.565.10:FF:000010">
    <property type="entry name" value="Sensor histidine kinase RcsC"/>
    <property type="match status" value="1"/>
</dbReference>
<dbReference type="InterPro" id="IPR036890">
    <property type="entry name" value="HATPase_C_sf"/>
</dbReference>
<dbReference type="PROSITE" id="PS50109">
    <property type="entry name" value="HIS_KIN"/>
    <property type="match status" value="1"/>
</dbReference>
<protein>
    <recommendedName>
        <fullName evidence="2">histidine kinase</fullName>
        <ecNumber evidence="2">2.7.13.3</ecNumber>
    </recommendedName>
</protein>
<gene>
    <name evidence="14" type="ORF">EDC59_102299</name>
</gene>
<dbReference type="Pfam" id="PF02518">
    <property type="entry name" value="HATPase_c"/>
    <property type="match status" value="1"/>
</dbReference>
<dbReference type="InterPro" id="IPR013656">
    <property type="entry name" value="PAS_4"/>
</dbReference>
<dbReference type="SUPFAM" id="SSF55874">
    <property type="entry name" value="ATPase domain of HSP90 chaperone/DNA topoisomerase II/histidine kinase"/>
    <property type="match status" value="1"/>
</dbReference>
<dbReference type="InterPro" id="IPR011006">
    <property type="entry name" value="CheY-like_superfamily"/>
</dbReference>
<dbReference type="SMART" id="SM00448">
    <property type="entry name" value="REC"/>
    <property type="match status" value="1"/>
</dbReference>
<evidence type="ECO:0000256" key="4">
    <source>
        <dbReference type="ARBA" id="ARBA00022679"/>
    </source>
</evidence>
<evidence type="ECO:0000256" key="5">
    <source>
        <dbReference type="ARBA" id="ARBA00022777"/>
    </source>
</evidence>
<dbReference type="PROSITE" id="PS50110">
    <property type="entry name" value="RESPONSE_REGULATORY"/>
    <property type="match status" value="1"/>
</dbReference>
<feature type="modified residue" description="4-aspartylphosphate" evidence="7">
    <location>
        <position position="1000"/>
    </location>
</feature>
<feature type="domain" description="PAS" evidence="12">
    <location>
        <begin position="446"/>
        <end position="517"/>
    </location>
</feature>
<sequence>MTPFLRIMRSFVLPLALALCCCLSARAEETPSHALRSASELDYPPLALTLPDGTADGFSVDLLKEVSKQAGFMIRFKTGPWAAIKKDLAEGRLDVLPLVSYSPERDAVFDFSIPYLQMHGTIFVRKGTDDIHGEHDLRDKEVLVMRGDTAEEYALKNNLAGRLIRTKDYSEAMSLLSQGHYDAVLVQQVVGWQIINKLGLKNVVDVLPPTGAVARPEGQGMTGFEQKFCLAVREGDKELLARLNEGLAIVFANGAYDRLHRKWFGPILPEPELTFPELARQSTIFLLPLGLVVALAGLIFLKLQVNRKTAHLSEEIEQRKRAEERVARNREWMHSLLDHLPLSIYLQNANHEIVFANEHFRKTHEGLGERPCHQILYGTPEPCRPCRIDAVLGSGTPLTWEMDTPDGRCLLVHDVPFRDVDGEPVVLAAAADISEMKRIEKALHASEELYRTLVKNMPDVLMRFDRECRHLYVSENVAEVAGIPSASFIGKTHRDLGFPEGHCAFWEKHIQQVYDTGEPTGVGFSFERNGGISHFDWRIFPEWDEDGRVDSVFTLARDITRERNLEKRFETLFQKMLDGFALHEIICDEDGNPVDYRFIKVNPAFERITGLDAEKVVGRTVREILPNVEDHWIETYGKVALTGEPANFEQFSASQRMYFQVSSFRPAPGQFACIFTDITDRVTAEQAMAEAKEQAEEASRAKSEFLANMSHEIRTPLNGIMGMLQLLRAGRLTQEQEEYASFGLEASRRLTRLLTDILDLSRIEANKLEIREEPVNLPDLLDGIRQMFAMTARSKGLDFTVNMEGLEPGPLLGDETRLQQVLINLTGNAIKYTESGKVTLEAALLPLRRGDLVHALFTVFDTGIGIPDDKIESIFEHFTQLQGGFTRRHQGAGLGLAISRRMVTLLGGTMSVDSEPGKGTTFHLCVPLRIKAPSEDGATTVRSETGSPALNILLAEDDKVNRMAVTGLLRRMGHAVRTVDNGEEAVAALREEPFDLVFMDVQMPKMDGVQAARAIRDGQAGPARRGTPIIAMTAYAMNGDRETFLQEGMTDYVAKPLEAQDLAEVILRNLPQ</sequence>
<evidence type="ECO:0000259" key="13">
    <source>
        <dbReference type="PROSITE" id="PS50113"/>
    </source>
</evidence>
<evidence type="ECO:0000259" key="12">
    <source>
        <dbReference type="PROSITE" id="PS50112"/>
    </source>
</evidence>
<evidence type="ECO:0000313" key="14">
    <source>
        <dbReference type="EMBL" id="TDT90866.1"/>
    </source>
</evidence>
<organism evidence="14 15">
    <name type="scientific">Pseudodesulfovibrio indicus</name>
    <dbReference type="NCBI Taxonomy" id="1716143"/>
    <lineage>
        <taxon>Bacteria</taxon>
        <taxon>Pseudomonadati</taxon>
        <taxon>Thermodesulfobacteriota</taxon>
        <taxon>Desulfovibrionia</taxon>
        <taxon>Desulfovibrionales</taxon>
        <taxon>Desulfovibrionaceae</taxon>
    </lineage>
</organism>
<dbReference type="Proteomes" id="UP000295506">
    <property type="component" value="Unassembled WGS sequence"/>
</dbReference>
<evidence type="ECO:0000256" key="8">
    <source>
        <dbReference type="SAM" id="Coils"/>
    </source>
</evidence>
<dbReference type="SMART" id="SM00062">
    <property type="entry name" value="PBPb"/>
    <property type="match status" value="1"/>
</dbReference>
<dbReference type="Gene3D" id="3.40.190.10">
    <property type="entry name" value="Periplasmic binding protein-like II"/>
    <property type="match status" value="2"/>
</dbReference>
<dbReference type="CDD" id="cd16922">
    <property type="entry name" value="HATPase_EvgS-ArcB-TorS-like"/>
    <property type="match status" value="1"/>
</dbReference>
<dbReference type="InterPro" id="IPR004358">
    <property type="entry name" value="Sig_transdc_His_kin-like_C"/>
</dbReference>
<dbReference type="NCBIfam" id="TIGR00229">
    <property type="entry name" value="sensory_box"/>
    <property type="match status" value="2"/>
</dbReference>
<dbReference type="InterPro" id="IPR000700">
    <property type="entry name" value="PAS-assoc_C"/>
</dbReference>
<dbReference type="Gene3D" id="3.40.50.2300">
    <property type="match status" value="1"/>
</dbReference>
<dbReference type="AlphaFoldDB" id="A0AA94PN38"/>
<dbReference type="CDD" id="cd13704">
    <property type="entry name" value="PBP2_HisK"/>
    <property type="match status" value="1"/>
</dbReference>
<dbReference type="Gene3D" id="1.10.287.130">
    <property type="match status" value="1"/>
</dbReference>
<feature type="coiled-coil region" evidence="8">
    <location>
        <begin position="681"/>
        <end position="708"/>
    </location>
</feature>
<feature type="domain" description="PAS" evidence="12">
    <location>
        <begin position="569"/>
        <end position="625"/>
    </location>
</feature>
<dbReference type="PANTHER" id="PTHR43047:SF78">
    <property type="entry name" value="SENSORY_REGULATORY PROTEIN RPFC"/>
    <property type="match status" value="1"/>
</dbReference>
<evidence type="ECO:0000256" key="2">
    <source>
        <dbReference type="ARBA" id="ARBA00012438"/>
    </source>
</evidence>
<proteinExistence type="predicted"/>
<feature type="domain" description="Response regulatory" evidence="11">
    <location>
        <begin position="951"/>
        <end position="1070"/>
    </location>
</feature>
<dbReference type="PROSITE" id="PS50112">
    <property type="entry name" value="PAS"/>
    <property type="match status" value="2"/>
</dbReference>
<evidence type="ECO:0000259" key="10">
    <source>
        <dbReference type="PROSITE" id="PS50109"/>
    </source>
</evidence>
<feature type="domain" description="PAC" evidence="13">
    <location>
        <begin position="396"/>
        <end position="445"/>
    </location>
</feature>
<keyword evidence="8" id="KW-0175">Coiled coil</keyword>
<evidence type="ECO:0000256" key="3">
    <source>
        <dbReference type="ARBA" id="ARBA00022553"/>
    </source>
</evidence>
<dbReference type="FunFam" id="1.10.287.130:FF:000001">
    <property type="entry name" value="Two-component sensor histidine kinase"/>
    <property type="match status" value="1"/>
</dbReference>
<dbReference type="SUPFAM" id="SSF52172">
    <property type="entry name" value="CheY-like"/>
    <property type="match status" value="1"/>
</dbReference>
<dbReference type="CDD" id="cd00082">
    <property type="entry name" value="HisKA"/>
    <property type="match status" value="1"/>
</dbReference>
<keyword evidence="6" id="KW-0902">Two-component regulatory system</keyword>
<dbReference type="CDD" id="cd00130">
    <property type="entry name" value="PAS"/>
    <property type="match status" value="2"/>
</dbReference>
<dbReference type="EC" id="2.7.13.3" evidence="2"/>
<dbReference type="InterPro" id="IPR003661">
    <property type="entry name" value="HisK_dim/P_dom"/>
</dbReference>
<dbReference type="InterPro" id="IPR036097">
    <property type="entry name" value="HisK_dim/P_sf"/>
</dbReference>
<dbReference type="Pfam" id="PF00072">
    <property type="entry name" value="Response_reg"/>
    <property type="match status" value="1"/>
</dbReference>
<dbReference type="InterPro" id="IPR035965">
    <property type="entry name" value="PAS-like_dom_sf"/>
</dbReference>
<dbReference type="SMART" id="SM00388">
    <property type="entry name" value="HisKA"/>
    <property type="match status" value="1"/>
</dbReference>
<dbReference type="SMART" id="SM00091">
    <property type="entry name" value="PAS"/>
    <property type="match status" value="3"/>
</dbReference>
<dbReference type="GO" id="GO:0000155">
    <property type="term" value="F:phosphorelay sensor kinase activity"/>
    <property type="evidence" value="ECO:0007669"/>
    <property type="project" value="InterPro"/>
</dbReference>
<evidence type="ECO:0000313" key="15">
    <source>
        <dbReference type="Proteomes" id="UP000295506"/>
    </source>
</evidence>
<dbReference type="CDD" id="cd17546">
    <property type="entry name" value="REC_hyHK_CKI1_RcsC-like"/>
    <property type="match status" value="1"/>
</dbReference>
<dbReference type="Pfam" id="PF00497">
    <property type="entry name" value="SBP_bac_3"/>
    <property type="match status" value="1"/>
</dbReference>
<dbReference type="InterPro" id="IPR000014">
    <property type="entry name" value="PAS"/>
</dbReference>
<name>A0AA94PN38_9BACT</name>
<dbReference type="Gene3D" id="3.30.450.20">
    <property type="entry name" value="PAS domain"/>
    <property type="match status" value="3"/>
</dbReference>
<reference evidence="14 15" key="1">
    <citation type="submission" date="2019-03" db="EMBL/GenBank/DDBJ databases">
        <title>Genomic Encyclopedia of Type Strains, Phase IV (KMG-IV): sequencing the most valuable type-strain genomes for metagenomic binning, comparative biology and taxonomic classification.</title>
        <authorList>
            <person name="Goeker M."/>
        </authorList>
    </citation>
    <scope>NUCLEOTIDE SEQUENCE [LARGE SCALE GENOMIC DNA]</scope>
    <source>
        <strain evidence="14 15">DSM 101483</strain>
    </source>
</reference>
<evidence type="ECO:0000256" key="1">
    <source>
        <dbReference type="ARBA" id="ARBA00000085"/>
    </source>
</evidence>
<dbReference type="PROSITE" id="PS50113">
    <property type="entry name" value="PAC"/>
    <property type="match status" value="1"/>
</dbReference>
<keyword evidence="3 7" id="KW-0597">Phosphoprotein</keyword>
<dbReference type="Pfam" id="PF00512">
    <property type="entry name" value="HisKA"/>
    <property type="match status" value="1"/>
</dbReference>
<accession>A0AA94PN38</accession>
<comment type="caution">
    <text evidence="14">The sequence shown here is derived from an EMBL/GenBank/DDBJ whole genome shotgun (WGS) entry which is preliminary data.</text>
</comment>
<feature type="domain" description="Histidine kinase" evidence="10">
    <location>
        <begin position="708"/>
        <end position="930"/>
    </location>
</feature>
<feature type="signal peptide" evidence="9">
    <location>
        <begin position="1"/>
        <end position="27"/>
    </location>
</feature>
<keyword evidence="9" id="KW-0732">Signal</keyword>
<feature type="chain" id="PRO_5041723407" description="histidine kinase" evidence="9">
    <location>
        <begin position="28"/>
        <end position="1072"/>
    </location>
</feature>
<keyword evidence="5" id="KW-0418">Kinase</keyword>
<evidence type="ECO:0000256" key="6">
    <source>
        <dbReference type="ARBA" id="ARBA00023012"/>
    </source>
</evidence>
<dbReference type="Pfam" id="PF13426">
    <property type="entry name" value="PAS_9"/>
    <property type="match status" value="1"/>
</dbReference>
<evidence type="ECO:0000256" key="7">
    <source>
        <dbReference type="PROSITE-ProRule" id="PRU00169"/>
    </source>
</evidence>
<dbReference type="InterPro" id="IPR003594">
    <property type="entry name" value="HATPase_dom"/>
</dbReference>
<evidence type="ECO:0000259" key="11">
    <source>
        <dbReference type="PROSITE" id="PS50110"/>
    </source>
</evidence>
<dbReference type="SMART" id="SM00387">
    <property type="entry name" value="HATPase_c"/>
    <property type="match status" value="1"/>
</dbReference>
<dbReference type="EMBL" id="SOBK01000002">
    <property type="protein sequence ID" value="TDT90866.1"/>
    <property type="molecule type" value="Genomic_DNA"/>
</dbReference>
<dbReference type="InterPro" id="IPR005467">
    <property type="entry name" value="His_kinase_dom"/>
</dbReference>
<dbReference type="SUPFAM" id="SSF55785">
    <property type="entry name" value="PYP-like sensor domain (PAS domain)"/>
    <property type="match status" value="3"/>
</dbReference>
<dbReference type="Pfam" id="PF08448">
    <property type="entry name" value="PAS_4"/>
    <property type="match status" value="2"/>
</dbReference>
<dbReference type="PANTHER" id="PTHR43047">
    <property type="entry name" value="TWO-COMPONENT HISTIDINE PROTEIN KINASE"/>
    <property type="match status" value="1"/>
</dbReference>
<dbReference type="InterPro" id="IPR001638">
    <property type="entry name" value="Solute-binding_3/MltF_N"/>
</dbReference>